<dbReference type="InterPro" id="IPR000944">
    <property type="entry name" value="Tscrpt_reg_Rrf2"/>
</dbReference>
<protein>
    <submittedName>
        <fullName evidence="1">Rrf2 family transcriptional regulator</fullName>
    </submittedName>
</protein>
<evidence type="ECO:0000313" key="2">
    <source>
        <dbReference type="Proteomes" id="UP000831460"/>
    </source>
</evidence>
<dbReference type="EMBL" id="CP094532">
    <property type="protein sequence ID" value="UOE40380.1"/>
    <property type="molecule type" value="Genomic_DNA"/>
</dbReference>
<name>A0ABY4BMP3_9FLAO</name>
<dbReference type="InterPro" id="IPR036388">
    <property type="entry name" value="WH-like_DNA-bd_sf"/>
</dbReference>
<dbReference type="NCBIfam" id="TIGR00738">
    <property type="entry name" value="rrf2_super"/>
    <property type="match status" value="1"/>
</dbReference>
<accession>A0ABY4BMP3</accession>
<organism evidence="1 2">
    <name type="scientific">Chryseobacterium suipulveris</name>
    <dbReference type="NCBI Taxonomy" id="2929800"/>
    <lineage>
        <taxon>Bacteria</taxon>
        <taxon>Pseudomonadati</taxon>
        <taxon>Bacteroidota</taxon>
        <taxon>Flavobacteriia</taxon>
        <taxon>Flavobacteriales</taxon>
        <taxon>Weeksellaceae</taxon>
        <taxon>Chryseobacterium group</taxon>
        <taxon>Chryseobacterium</taxon>
    </lineage>
</organism>
<dbReference type="PROSITE" id="PS51197">
    <property type="entry name" value="HTH_RRF2_2"/>
    <property type="match status" value="1"/>
</dbReference>
<dbReference type="InterPro" id="IPR036390">
    <property type="entry name" value="WH_DNA-bd_sf"/>
</dbReference>
<proteinExistence type="predicted"/>
<sequence length="144" mass="16007">MFSKSCEYGIRASIYIAKQSLKDRKVSQKEIAKSIDSPEAFTAKILQKLSKTNVIRSMKGPNGGFFVDGSDLERVKLWNIVFALDGNSLLEDCSLGLQKCNAEKPCPLHHKFVGIRAEIREALEKTTLRALAEDVAVGSSYLKR</sequence>
<dbReference type="PANTHER" id="PTHR33221">
    <property type="entry name" value="WINGED HELIX-TURN-HELIX TRANSCRIPTIONAL REGULATOR, RRF2 FAMILY"/>
    <property type="match status" value="1"/>
</dbReference>
<gene>
    <name evidence="1" type="ORF">MTP09_10730</name>
</gene>
<dbReference type="Gene3D" id="1.10.10.10">
    <property type="entry name" value="Winged helix-like DNA-binding domain superfamily/Winged helix DNA-binding domain"/>
    <property type="match status" value="1"/>
</dbReference>
<dbReference type="RefSeq" id="WP_243548403.1">
    <property type="nucleotide sequence ID" value="NZ_CP094532.1"/>
</dbReference>
<keyword evidence="2" id="KW-1185">Reference proteome</keyword>
<dbReference type="SUPFAM" id="SSF46785">
    <property type="entry name" value="Winged helix' DNA-binding domain"/>
    <property type="match status" value="1"/>
</dbReference>
<dbReference type="Proteomes" id="UP000831460">
    <property type="component" value="Chromosome"/>
</dbReference>
<evidence type="ECO:0000313" key="1">
    <source>
        <dbReference type="EMBL" id="UOE40380.1"/>
    </source>
</evidence>
<dbReference type="PANTHER" id="PTHR33221:SF15">
    <property type="entry name" value="HTH-TYPE TRANSCRIPTIONAL REGULATOR YWGB-RELATED"/>
    <property type="match status" value="1"/>
</dbReference>
<reference evidence="1 2" key="1">
    <citation type="submission" date="2022-03" db="EMBL/GenBank/DDBJ databases">
        <title>Chryseobacterium sp. isolated from particulate matters in swine house.</title>
        <authorList>
            <person name="Won M."/>
            <person name="Kim S.-J."/>
            <person name="Kwon S.-W."/>
        </authorList>
    </citation>
    <scope>NUCLEOTIDE SEQUENCE [LARGE SCALE GENOMIC DNA]</scope>
    <source>
        <strain evidence="1 2">SC2-2</strain>
    </source>
</reference>
<dbReference type="Pfam" id="PF02082">
    <property type="entry name" value="Rrf2"/>
    <property type="match status" value="1"/>
</dbReference>